<dbReference type="GO" id="GO:0005634">
    <property type="term" value="C:nucleus"/>
    <property type="evidence" value="ECO:0007669"/>
    <property type="project" value="UniProtKB-SubCell"/>
</dbReference>
<evidence type="ECO:0000256" key="6">
    <source>
        <dbReference type="SAM" id="MobiDB-lite"/>
    </source>
</evidence>
<comment type="caution">
    <text evidence="8">The sequence shown here is derived from an EMBL/GenBank/DDBJ whole genome shotgun (WGS) entry which is preliminary data.</text>
</comment>
<keyword evidence="9" id="KW-1185">Reference proteome</keyword>
<dbReference type="SUPFAM" id="SSF47616">
    <property type="entry name" value="GST C-terminal domain-like"/>
    <property type="match status" value="1"/>
</dbReference>
<name>A0AAV3ZR22_9GAST</name>
<comment type="subcellular location">
    <subcellularLocation>
        <location evidence="2">Cytoplasm</location>
        <location evidence="2">Cytosol</location>
    </subcellularLocation>
    <subcellularLocation>
        <location evidence="1">Nucleus</location>
    </subcellularLocation>
</comment>
<dbReference type="GO" id="GO:0005829">
    <property type="term" value="C:cytosol"/>
    <property type="evidence" value="ECO:0007669"/>
    <property type="project" value="UniProtKB-SubCell"/>
</dbReference>
<evidence type="ECO:0000259" key="7">
    <source>
        <dbReference type="Pfam" id="PF18569"/>
    </source>
</evidence>
<keyword evidence="4" id="KW-0648">Protein biosynthesis</keyword>
<feature type="compositionally biased region" description="Low complexity" evidence="6">
    <location>
        <begin position="82"/>
        <end position="96"/>
    </location>
</feature>
<protein>
    <submittedName>
        <fullName evidence="8">Aminoacyl tRNA synthase complex-interacting multifunctional protein 2-like</fullName>
    </submittedName>
</protein>
<dbReference type="GO" id="GO:0017101">
    <property type="term" value="C:aminoacyl-tRNA synthetase multienzyme complex"/>
    <property type="evidence" value="ECO:0007669"/>
    <property type="project" value="InterPro"/>
</dbReference>
<keyword evidence="5" id="KW-0539">Nucleus</keyword>
<evidence type="ECO:0000313" key="8">
    <source>
        <dbReference type="EMBL" id="GFN96951.1"/>
    </source>
</evidence>
<dbReference type="PANTHER" id="PTHR13438">
    <property type="entry name" value="AMINOACYL TRNA SYNTHASE COMPLEX-INTERACTING MULTIFUNCTIONAL PROTEIN"/>
    <property type="match status" value="1"/>
</dbReference>
<dbReference type="Pfam" id="PF18569">
    <property type="entry name" value="Thioredoxin_16"/>
    <property type="match status" value="1"/>
</dbReference>
<dbReference type="InterPro" id="IPR042360">
    <property type="entry name" value="AIMP2"/>
</dbReference>
<evidence type="ECO:0000256" key="1">
    <source>
        <dbReference type="ARBA" id="ARBA00004123"/>
    </source>
</evidence>
<gene>
    <name evidence="8" type="ORF">PoB_002345700</name>
</gene>
<dbReference type="InterPro" id="IPR036282">
    <property type="entry name" value="Glutathione-S-Trfase_C_sf"/>
</dbReference>
<evidence type="ECO:0000256" key="4">
    <source>
        <dbReference type="ARBA" id="ARBA00022917"/>
    </source>
</evidence>
<feature type="domain" description="AIMP2 thioredoxin-like" evidence="7">
    <location>
        <begin position="109"/>
        <end position="199"/>
    </location>
</feature>
<dbReference type="PANTHER" id="PTHR13438:SF2">
    <property type="entry name" value="AMINOACYL TRNA SYNTHASE COMPLEX-INTERACTING MULTIFUNCTIONAL PROTEIN 2"/>
    <property type="match status" value="1"/>
</dbReference>
<evidence type="ECO:0000256" key="5">
    <source>
        <dbReference type="ARBA" id="ARBA00023242"/>
    </source>
</evidence>
<keyword evidence="3" id="KW-0963">Cytoplasm</keyword>
<accession>A0AAV3ZR22</accession>
<dbReference type="EMBL" id="BLXT01002711">
    <property type="protein sequence ID" value="GFN96951.1"/>
    <property type="molecule type" value="Genomic_DNA"/>
</dbReference>
<sequence length="320" mass="34418">MLWNFVCRKLHEVLPNLGEDLTKRVKEQRVPTPAGRCAEKSSTPLGALEQRQEDVLKQLEEMQAAVSQLALRYKIQDTMASSSSTSSSSVTASSSTGGLPRCHGEPGRILDLVISADPSSIPLSLVILSKQLSQQFPTLLSTFVHSSAMLTGVSDQLQQLLTSNGGLSRADCQIAVTLVWKKVCHGPQLVVDPVRQTAILGEANVARYLWGLLAAGGSGLDPAKATIEDELVDQAQLQILEGNNKEKAAVIRRMNSTLGKQQAWLMGGDTPTLADIICWSAMQQAGLAQGAPPNVQRWLAGCRQHRDFMAAQSLVVAQSS</sequence>
<reference evidence="8 9" key="1">
    <citation type="journal article" date="2021" name="Elife">
        <title>Chloroplast acquisition without the gene transfer in kleptoplastic sea slugs, Plakobranchus ocellatus.</title>
        <authorList>
            <person name="Maeda T."/>
            <person name="Takahashi S."/>
            <person name="Yoshida T."/>
            <person name="Shimamura S."/>
            <person name="Takaki Y."/>
            <person name="Nagai Y."/>
            <person name="Toyoda A."/>
            <person name="Suzuki Y."/>
            <person name="Arimoto A."/>
            <person name="Ishii H."/>
            <person name="Satoh N."/>
            <person name="Nishiyama T."/>
            <person name="Hasebe M."/>
            <person name="Maruyama T."/>
            <person name="Minagawa J."/>
            <person name="Obokata J."/>
            <person name="Shigenobu S."/>
        </authorList>
    </citation>
    <scope>NUCLEOTIDE SEQUENCE [LARGE SCALE GENOMIC DNA]</scope>
</reference>
<organism evidence="8 9">
    <name type="scientific">Plakobranchus ocellatus</name>
    <dbReference type="NCBI Taxonomy" id="259542"/>
    <lineage>
        <taxon>Eukaryota</taxon>
        <taxon>Metazoa</taxon>
        <taxon>Spiralia</taxon>
        <taxon>Lophotrochozoa</taxon>
        <taxon>Mollusca</taxon>
        <taxon>Gastropoda</taxon>
        <taxon>Heterobranchia</taxon>
        <taxon>Euthyneura</taxon>
        <taxon>Panpulmonata</taxon>
        <taxon>Sacoglossa</taxon>
        <taxon>Placobranchoidea</taxon>
        <taxon>Plakobranchidae</taxon>
        <taxon>Plakobranchus</taxon>
    </lineage>
</organism>
<evidence type="ECO:0000256" key="2">
    <source>
        <dbReference type="ARBA" id="ARBA00004514"/>
    </source>
</evidence>
<proteinExistence type="predicted"/>
<dbReference type="Proteomes" id="UP000735302">
    <property type="component" value="Unassembled WGS sequence"/>
</dbReference>
<feature type="region of interest" description="Disordered" evidence="6">
    <location>
        <begin position="82"/>
        <end position="102"/>
    </location>
</feature>
<evidence type="ECO:0000256" key="3">
    <source>
        <dbReference type="ARBA" id="ARBA00022490"/>
    </source>
</evidence>
<dbReference type="InterPro" id="IPR041503">
    <property type="entry name" value="AIMP2_thioredoxin"/>
</dbReference>
<dbReference type="Gene3D" id="1.20.1050.130">
    <property type="match status" value="1"/>
</dbReference>
<evidence type="ECO:0000313" key="9">
    <source>
        <dbReference type="Proteomes" id="UP000735302"/>
    </source>
</evidence>
<dbReference type="AlphaFoldDB" id="A0AAV3ZR22"/>
<dbReference type="GO" id="GO:0006412">
    <property type="term" value="P:translation"/>
    <property type="evidence" value="ECO:0007669"/>
    <property type="project" value="UniProtKB-KW"/>
</dbReference>